<name>A0AAV4XAH3_CAEEX</name>
<accession>A0AAV4XAH3</accession>
<keyword evidence="2" id="KW-1185">Reference proteome</keyword>
<gene>
    <name evidence="1" type="ORF">CEXT_88761</name>
</gene>
<organism evidence="1 2">
    <name type="scientific">Caerostris extrusa</name>
    <name type="common">Bark spider</name>
    <name type="synonym">Caerostris bankana</name>
    <dbReference type="NCBI Taxonomy" id="172846"/>
    <lineage>
        <taxon>Eukaryota</taxon>
        <taxon>Metazoa</taxon>
        <taxon>Ecdysozoa</taxon>
        <taxon>Arthropoda</taxon>
        <taxon>Chelicerata</taxon>
        <taxon>Arachnida</taxon>
        <taxon>Araneae</taxon>
        <taxon>Araneomorphae</taxon>
        <taxon>Entelegynae</taxon>
        <taxon>Araneoidea</taxon>
        <taxon>Araneidae</taxon>
        <taxon>Caerostris</taxon>
    </lineage>
</organism>
<reference evidence="1 2" key="1">
    <citation type="submission" date="2021-06" db="EMBL/GenBank/DDBJ databases">
        <title>Caerostris extrusa draft genome.</title>
        <authorList>
            <person name="Kono N."/>
            <person name="Arakawa K."/>
        </authorList>
    </citation>
    <scope>NUCLEOTIDE SEQUENCE [LARGE SCALE GENOMIC DNA]</scope>
</reference>
<sequence length="94" mass="11075">MSWILRFNSYVLLHMSKDYYPFINPHNITKHAWTVPYGSHVTFTLGFESIVLKPIRSVFVTISTICVYWGELHHGKGGDTEPINYPMQRKLRKY</sequence>
<evidence type="ECO:0000313" key="1">
    <source>
        <dbReference type="EMBL" id="GIY90975.1"/>
    </source>
</evidence>
<dbReference type="Proteomes" id="UP001054945">
    <property type="component" value="Unassembled WGS sequence"/>
</dbReference>
<proteinExistence type="predicted"/>
<comment type="caution">
    <text evidence="1">The sequence shown here is derived from an EMBL/GenBank/DDBJ whole genome shotgun (WGS) entry which is preliminary data.</text>
</comment>
<dbReference type="AlphaFoldDB" id="A0AAV4XAH3"/>
<dbReference type="EMBL" id="BPLR01017365">
    <property type="protein sequence ID" value="GIY90975.1"/>
    <property type="molecule type" value="Genomic_DNA"/>
</dbReference>
<protein>
    <submittedName>
        <fullName evidence="1">Uncharacterized protein</fullName>
    </submittedName>
</protein>
<evidence type="ECO:0000313" key="2">
    <source>
        <dbReference type="Proteomes" id="UP001054945"/>
    </source>
</evidence>